<keyword evidence="4" id="KW-0067">ATP-binding</keyword>
<keyword evidence="2" id="KW-0378">Hydrolase</keyword>
<dbReference type="InterPro" id="IPR041372">
    <property type="entry name" value="Cas3_C"/>
</dbReference>
<dbReference type="Pfam" id="PF22590">
    <property type="entry name" value="Cas3-like_C_2"/>
    <property type="match status" value="1"/>
</dbReference>
<reference evidence="8 9" key="1">
    <citation type="submission" date="2009-12" db="EMBL/GenBank/DDBJ databases">
        <authorList>
            <person name="Lefebure T."/>
            <person name="Cornejo O.E."/>
            <person name="Pavinski Bitar P.D."/>
            <person name="Lang P."/>
            <person name="Stanhope M.J."/>
        </authorList>
    </citation>
    <scope>NUCLEOTIDE SEQUENCE [LARGE SCALE GENOMIC DNA]</scope>
    <source>
        <strain evidence="8 9">FA-1</strain>
    </source>
</reference>
<feature type="domain" description="CRISPR-associated nuclease/helicase Cas3" evidence="7">
    <location>
        <begin position="3"/>
        <end position="52"/>
    </location>
</feature>
<protein>
    <submittedName>
        <fullName evidence="8">CRISPR-associated helicase</fullName>
    </submittedName>
</protein>
<evidence type="ECO:0000259" key="7">
    <source>
        <dbReference type="Pfam" id="PF22590"/>
    </source>
</evidence>
<feature type="domain" description="Cas3 C-terminal" evidence="6">
    <location>
        <begin position="188"/>
        <end position="298"/>
    </location>
</feature>
<evidence type="ECO:0000256" key="2">
    <source>
        <dbReference type="ARBA" id="ARBA00022801"/>
    </source>
</evidence>
<evidence type="ECO:0000259" key="6">
    <source>
        <dbReference type="Pfam" id="PF18395"/>
    </source>
</evidence>
<keyword evidence="5" id="KW-0051">Antiviral defense</keyword>
<dbReference type="Proteomes" id="UP000007815">
    <property type="component" value="Unassembled WGS sequence"/>
</dbReference>
<sequence>MIGKGADRPKKKIIVGTQVIEQSLDIDFDVLISDLAPMDLLIQRMGRLHRHDIKRPVNHQRPYFYVLGMTDNLDFESGTSFVYGDYLLIRTQYFLPDTVTIPEDISSLVQKVYRNSDIDFEDENLNKKYQVAKNGHDVKIERQENKAKNYRIADPILVESISHKGNLIGWLKNPNLSESEETSYSQVRDIEETIEVIALKKVESGYGLFGKDKDISDYITDYQLAREVAQNTLRLPQSLSKSYNIDQSIKELENYNNQHLPTWRKSTWLKGALGIIFDENNEFVLNGRKLRYNEKYGISMEEVE</sequence>
<evidence type="ECO:0000256" key="5">
    <source>
        <dbReference type="ARBA" id="ARBA00023118"/>
    </source>
</evidence>
<keyword evidence="9" id="KW-1185">Reference proteome</keyword>
<keyword evidence="1" id="KW-0547">Nucleotide-binding</keyword>
<evidence type="ECO:0000256" key="1">
    <source>
        <dbReference type="ARBA" id="ARBA00022741"/>
    </source>
</evidence>
<gene>
    <name evidence="8" type="ORF">SRA_06691</name>
</gene>
<keyword evidence="3" id="KW-0347">Helicase</keyword>
<evidence type="ECO:0000256" key="3">
    <source>
        <dbReference type="ARBA" id="ARBA00022806"/>
    </source>
</evidence>
<proteinExistence type="predicted"/>
<comment type="caution">
    <text evidence="8">The sequence shown here is derived from an EMBL/GenBank/DDBJ whole genome shotgun (WGS) entry which is preliminary data.</text>
</comment>
<organism evidence="8 9">
    <name type="scientific">Streptococcus ratti FA-1 = DSM 20564</name>
    <dbReference type="NCBI Taxonomy" id="699248"/>
    <lineage>
        <taxon>Bacteria</taxon>
        <taxon>Bacillati</taxon>
        <taxon>Bacillota</taxon>
        <taxon>Bacilli</taxon>
        <taxon>Lactobacillales</taxon>
        <taxon>Streptococcaceae</taxon>
        <taxon>Streptococcus</taxon>
    </lineage>
</organism>
<dbReference type="EMBL" id="AJTZ01000005">
    <property type="protein sequence ID" value="EJN94202.1"/>
    <property type="molecule type" value="Genomic_DNA"/>
</dbReference>
<evidence type="ECO:0000313" key="8">
    <source>
        <dbReference type="EMBL" id="EJN94202.1"/>
    </source>
</evidence>
<dbReference type="InterPro" id="IPR054712">
    <property type="entry name" value="Cas3-like_dom"/>
</dbReference>
<name>A0ABP2R0W7_STRRT</name>
<dbReference type="Pfam" id="PF18395">
    <property type="entry name" value="Cas3_C"/>
    <property type="match status" value="1"/>
</dbReference>
<evidence type="ECO:0000256" key="4">
    <source>
        <dbReference type="ARBA" id="ARBA00022840"/>
    </source>
</evidence>
<accession>A0ABP2R0W7</accession>
<evidence type="ECO:0000313" key="9">
    <source>
        <dbReference type="Proteomes" id="UP000007815"/>
    </source>
</evidence>